<dbReference type="InterPro" id="IPR006286">
    <property type="entry name" value="C56_PfpI-like"/>
</dbReference>
<comment type="similarity">
    <text evidence="1">Belongs to the peptidase C56 family.</text>
</comment>
<dbReference type="RefSeq" id="WP_067300281.1">
    <property type="nucleotide sequence ID" value="NZ_LRMV01000001.1"/>
</dbReference>
<dbReference type="OrthoDB" id="9792284at2"/>
<keyword evidence="4" id="KW-1185">Reference proteome</keyword>
<organism evidence="3 4">
    <name type="scientific">Micromonospora rifamycinica</name>
    <dbReference type="NCBI Taxonomy" id="291594"/>
    <lineage>
        <taxon>Bacteria</taxon>
        <taxon>Bacillati</taxon>
        <taxon>Actinomycetota</taxon>
        <taxon>Actinomycetes</taxon>
        <taxon>Micromonosporales</taxon>
        <taxon>Micromonosporaceae</taxon>
        <taxon>Micromonospora</taxon>
    </lineage>
</organism>
<evidence type="ECO:0000313" key="4">
    <source>
        <dbReference type="Proteomes" id="UP000198226"/>
    </source>
</evidence>
<dbReference type="InterPro" id="IPR002818">
    <property type="entry name" value="DJ-1/PfpI"/>
</dbReference>
<dbReference type="Proteomes" id="UP000198226">
    <property type="component" value="Chromosome I"/>
</dbReference>
<dbReference type="AlphaFoldDB" id="A0A109IQ63"/>
<dbReference type="EMBL" id="LT607752">
    <property type="protein sequence ID" value="SCG67124.1"/>
    <property type="molecule type" value="Genomic_DNA"/>
</dbReference>
<gene>
    <name evidence="3" type="ORF">GA0070623_3247</name>
</gene>
<dbReference type="Gene3D" id="3.40.50.880">
    <property type="match status" value="1"/>
</dbReference>
<accession>A0A109IQ63</accession>
<keyword evidence="3" id="KW-0645">Protease</keyword>
<dbReference type="PANTHER" id="PTHR42733:SF12">
    <property type="entry name" value="PROTEINASE"/>
    <property type="match status" value="1"/>
</dbReference>
<evidence type="ECO:0000313" key="3">
    <source>
        <dbReference type="EMBL" id="SCG67124.1"/>
    </source>
</evidence>
<dbReference type="InterPro" id="IPR029062">
    <property type="entry name" value="Class_I_gatase-like"/>
</dbReference>
<evidence type="ECO:0000256" key="1">
    <source>
        <dbReference type="ARBA" id="ARBA00008542"/>
    </source>
</evidence>
<dbReference type="Pfam" id="PF01965">
    <property type="entry name" value="DJ-1_PfpI"/>
    <property type="match status" value="1"/>
</dbReference>
<feature type="domain" description="DJ-1/PfpI" evidence="2">
    <location>
        <begin position="9"/>
        <end position="176"/>
    </location>
</feature>
<dbReference type="NCBIfam" id="TIGR01382">
    <property type="entry name" value="PfpI"/>
    <property type="match status" value="1"/>
</dbReference>
<dbReference type="PANTHER" id="PTHR42733">
    <property type="entry name" value="DJ-1 PROTEIN"/>
    <property type="match status" value="1"/>
</dbReference>
<proteinExistence type="inferred from homology"/>
<evidence type="ECO:0000259" key="2">
    <source>
        <dbReference type="Pfam" id="PF01965"/>
    </source>
</evidence>
<protein>
    <submittedName>
        <fullName evidence="3">Protease I</fullName>
    </submittedName>
</protein>
<name>A0A109IQ63_9ACTN</name>
<dbReference type="PROSITE" id="PS51276">
    <property type="entry name" value="PEPTIDASE_C56_PFPI"/>
    <property type="match status" value="1"/>
</dbReference>
<dbReference type="CDD" id="cd03134">
    <property type="entry name" value="GATase1_PfpI_like"/>
    <property type="match status" value="1"/>
</dbReference>
<dbReference type="SUPFAM" id="SSF52317">
    <property type="entry name" value="Class I glutamine amidotransferase-like"/>
    <property type="match status" value="1"/>
</dbReference>
<reference evidence="4" key="1">
    <citation type="submission" date="2016-06" db="EMBL/GenBank/DDBJ databases">
        <authorList>
            <person name="Varghese N."/>
            <person name="Submissions Spin"/>
        </authorList>
    </citation>
    <scope>NUCLEOTIDE SEQUENCE [LARGE SCALE GENOMIC DNA]</scope>
    <source>
        <strain evidence="4">DSM 44983</strain>
    </source>
</reference>
<sequence length="182" mass="19169">MATTTLQGKRIAFLATDGVEEVEYVKPREAVENAGATAELVSLESGTIQAFNHLDQAKTYDVDVTAADADADGYDALVLPGGVANPDFLRTDPDAVRFVQAFFAAGKPVGVICHGPWTLIEAGVVSGRRITSWPSLRTDLTNAGATWVDEQVVTDGGLVSSRNPDDLPAFCAAIVDRFATAG</sequence>
<dbReference type="GO" id="GO:0006508">
    <property type="term" value="P:proteolysis"/>
    <property type="evidence" value="ECO:0007669"/>
    <property type="project" value="UniProtKB-KW"/>
</dbReference>
<dbReference type="GO" id="GO:0008233">
    <property type="term" value="F:peptidase activity"/>
    <property type="evidence" value="ECO:0007669"/>
    <property type="project" value="UniProtKB-KW"/>
</dbReference>
<keyword evidence="3" id="KW-0378">Hydrolase</keyword>